<feature type="repeat" description="NHL" evidence="3">
    <location>
        <begin position="456"/>
        <end position="481"/>
    </location>
</feature>
<dbReference type="InterPro" id="IPR001258">
    <property type="entry name" value="NHL_repeat"/>
</dbReference>
<proteinExistence type="predicted"/>
<dbReference type="PROSITE" id="PS51257">
    <property type="entry name" value="PROKAR_LIPOPROTEIN"/>
    <property type="match status" value="1"/>
</dbReference>
<dbReference type="Gene3D" id="2.60.40.10">
    <property type="entry name" value="Immunoglobulins"/>
    <property type="match status" value="5"/>
</dbReference>
<dbReference type="Gene3D" id="2.120.10.30">
    <property type="entry name" value="TolB, C-terminal domain"/>
    <property type="match status" value="1"/>
</dbReference>
<dbReference type="Gene3D" id="2.40.10.500">
    <property type="match status" value="1"/>
</dbReference>
<feature type="domain" description="IPT/TIG" evidence="4">
    <location>
        <begin position="194"/>
        <end position="272"/>
    </location>
</feature>
<comment type="caution">
    <text evidence="5">The sequence shown here is derived from an EMBL/GenBank/DDBJ whole genome shotgun (WGS) entry which is preliminary data.</text>
</comment>
<dbReference type="InterPro" id="IPR002909">
    <property type="entry name" value="IPT_dom"/>
</dbReference>
<gene>
    <name evidence="5" type="ORF">DFQ12_2871</name>
</gene>
<dbReference type="PANTHER" id="PTHR46769">
    <property type="entry name" value="POLYCYSTIC KIDNEY AND HEPATIC DISEASE 1 (AUTOSOMAL RECESSIVE)-LIKE 1"/>
    <property type="match status" value="1"/>
</dbReference>
<sequence length="718" mass="75189">MKNIVKLTMICISMMIALIGCSKKEELIDKEVAKVSSYYPNSGKAGTLVTIEGQGFGSSITEFTATVAGNPAEVISATSTSVVLRVPKGDKSGTVVLKYGSNSFDVGTYTYQDLSVAKVFPTNGTSGTQLRIDGEGFGSTDTPAEVYVNSKKALVVSVTDKVIIAEVPEDAGYGAVEVRVDGKKSQGQNFTYQVIRSIKPTTGGAGTKVTLTGEGFEKLNSGNVVDFNGKIAVVLESSPEKIVVVAPAGVGTGLLSVNMNEQKISGPTFTVVGKPIIDAVSPLSGPKGAEMTISGLLFSKILDENQVFINGKQVAISSSSEKQIKLTIPGGTGSGKVKVVVNDQSIEGPQFKDQTLGIRSMSPDNGLAGTSVTIMGTGFSTNLAENLVYFNGVLTPVSSASENKLVLEAPQGVTTGQVKVVVGSQDALAPQAFRRAGVMTLAGGPGMTTFGSNMAGMAIDQQGNIYVTDTENKQVKKVSPTGNVSVLQVDGANAVFDYPSGIAIDQQNNVYVSDQRANQILKITPAGKRTVHASGFSPTSMCIDLSGNLYVSLAGFAQGVNKVNITGNYTKVTGPSWVMAKPFVDSQGYLYYSDQNTSSNNGIELVKPGDTRGGMFVGSSDAGYGDGIGTYASFSGIGGITPGLNNRLIVADNNNYAIREVNMSTREVTTLIKSSYGYVDGNLATAKFTLVKDVVVDKEGNIYLMDVANKAIRKLFLK</sequence>
<dbReference type="InterPro" id="IPR011042">
    <property type="entry name" value="6-blade_b-propeller_TolB-like"/>
</dbReference>
<keyword evidence="1" id="KW-0732">Signal</keyword>
<evidence type="ECO:0000256" key="1">
    <source>
        <dbReference type="ARBA" id="ARBA00022729"/>
    </source>
</evidence>
<dbReference type="Proteomes" id="UP000286246">
    <property type="component" value="Unassembled WGS sequence"/>
</dbReference>
<evidence type="ECO:0000313" key="6">
    <source>
        <dbReference type="Proteomes" id="UP000286246"/>
    </source>
</evidence>
<keyword evidence="6" id="KW-1185">Reference proteome</keyword>
<feature type="domain" description="IPT/TIG" evidence="4">
    <location>
        <begin position="113"/>
        <end position="193"/>
    </location>
</feature>
<reference evidence="5 6" key="1">
    <citation type="submission" date="2018-09" db="EMBL/GenBank/DDBJ databases">
        <title>Genomic Encyclopedia of Type Strains, Phase III (KMG-III): the genomes of soil and plant-associated and newly described type strains.</title>
        <authorList>
            <person name="Whitman W."/>
        </authorList>
    </citation>
    <scope>NUCLEOTIDE SEQUENCE [LARGE SCALE GENOMIC DNA]</scope>
    <source>
        <strain evidence="5 6">CECT 7938</strain>
    </source>
</reference>
<dbReference type="EMBL" id="RAPY01000002">
    <property type="protein sequence ID" value="RKE52629.1"/>
    <property type="molecule type" value="Genomic_DNA"/>
</dbReference>
<name>A0A420B7J0_SPHD1</name>
<feature type="domain" description="IPT/TIG" evidence="4">
    <location>
        <begin position="274"/>
        <end position="352"/>
    </location>
</feature>
<dbReference type="InterPro" id="IPR014756">
    <property type="entry name" value="Ig_E-set"/>
</dbReference>
<dbReference type="Pfam" id="PF01436">
    <property type="entry name" value="NHL"/>
    <property type="match status" value="2"/>
</dbReference>
<protein>
    <submittedName>
        <fullName evidence="5">Sugar lactone lactonase YvrE</fullName>
    </submittedName>
</protein>
<dbReference type="PROSITE" id="PS51125">
    <property type="entry name" value="NHL"/>
    <property type="match status" value="2"/>
</dbReference>
<evidence type="ECO:0000256" key="2">
    <source>
        <dbReference type="ARBA" id="ARBA00022737"/>
    </source>
</evidence>
<organism evidence="5 6">
    <name type="scientific">Sphingobacterium detergens</name>
    <dbReference type="NCBI Taxonomy" id="1145106"/>
    <lineage>
        <taxon>Bacteria</taxon>
        <taxon>Pseudomonadati</taxon>
        <taxon>Bacteroidota</taxon>
        <taxon>Sphingobacteriia</taxon>
        <taxon>Sphingobacteriales</taxon>
        <taxon>Sphingobacteriaceae</taxon>
        <taxon>Sphingobacterium</taxon>
    </lineage>
</organism>
<evidence type="ECO:0000259" key="4">
    <source>
        <dbReference type="SMART" id="SM00429"/>
    </source>
</evidence>
<dbReference type="PANTHER" id="PTHR46769:SF2">
    <property type="entry name" value="FIBROCYSTIN-L ISOFORM 2 PRECURSOR-RELATED"/>
    <property type="match status" value="1"/>
</dbReference>
<dbReference type="OrthoDB" id="670826at2"/>
<dbReference type="InterPro" id="IPR052387">
    <property type="entry name" value="Fibrocystin"/>
</dbReference>
<dbReference type="CDD" id="cd00603">
    <property type="entry name" value="IPT_PCSR"/>
    <property type="match status" value="3"/>
</dbReference>
<feature type="repeat" description="NHL" evidence="3">
    <location>
        <begin position="484"/>
        <end position="526"/>
    </location>
</feature>
<dbReference type="AlphaFoldDB" id="A0A420B7J0"/>
<feature type="domain" description="IPT/TIG" evidence="4">
    <location>
        <begin position="355"/>
        <end position="436"/>
    </location>
</feature>
<keyword evidence="2" id="KW-0677">Repeat</keyword>
<accession>A0A420B7J0</accession>
<dbReference type="InterPro" id="IPR013783">
    <property type="entry name" value="Ig-like_fold"/>
</dbReference>
<evidence type="ECO:0000313" key="5">
    <source>
        <dbReference type="EMBL" id="RKE52629.1"/>
    </source>
</evidence>
<evidence type="ECO:0000256" key="3">
    <source>
        <dbReference type="PROSITE-ProRule" id="PRU00504"/>
    </source>
</evidence>
<dbReference type="Pfam" id="PF01833">
    <property type="entry name" value="TIG"/>
    <property type="match status" value="5"/>
</dbReference>
<dbReference type="RefSeq" id="WP_120259651.1">
    <property type="nucleotide sequence ID" value="NZ_RAPY01000002.1"/>
</dbReference>
<dbReference type="SMART" id="SM00429">
    <property type="entry name" value="IPT"/>
    <property type="match status" value="5"/>
</dbReference>
<dbReference type="SUPFAM" id="SSF101898">
    <property type="entry name" value="NHL repeat"/>
    <property type="match status" value="2"/>
</dbReference>
<feature type="domain" description="IPT/TIG" evidence="4">
    <location>
        <begin position="32"/>
        <end position="112"/>
    </location>
</feature>
<dbReference type="SUPFAM" id="SSF81296">
    <property type="entry name" value="E set domains"/>
    <property type="match status" value="5"/>
</dbReference>